<keyword evidence="3" id="KW-1185">Reference proteome</keyword>
<accession>A0A8J2TVN7</accession>
<protein>
    <submittedName>
        <fullName evidence="2">Uncharacterized protein</fullName>
    </submittedName>
</protein>
<evidence type="ECO:0000256" key="1">
    <source>
        <dbReference type="SAM" id="MobiDB-lite"/>
    </source>
</evidence>
<dbReference type="EMBL" id="BMFY01000002">
    <property type="protein sequence ID" value="GGA04774.1"/>
    <property type="molecule type" value="Genomic_DNA"/>
</dbReference>
<organism evidence="2 3">
    <name type="scientific">Sediminivirga luteola</name>
    <dbReference type="NCBI Taxonomy" id="1774748"/>
    <lineage>
        <taxon>Bacteria</taxon>
        <taxon>Bacillati</taxon>
        <taxon>Actinomycetota</taxon>
        <taxon>Actinomycetes</taxon>
        <taxon>Micrococcales</taxon>
        <taxon>Brevibacteriaceae</taxon>
        <taxon>Sediminivirga</taxon>
    </lineage>
</organism>
<sequence length="93" mass="9971">MPAVNTQPARFGGTENAKPSRLAPATNSAMKKTAVTYRIGENLMGSVALLSQYLMSADAIRARRPTRASAPHRRARSPLIVLLPAGSAATRRR</sequence>
<dbReference type="Proteomes" id="UP000616114">
    <property type="component" value="Unassembled WGS sequence"/>
</dbReference>
<comment type="caution">
    <text evidence="2">The sequence shown here is derived from an EMBL/GenBank/DDBJ whole genome shotgun (WGS) entry which is preliminary data.</text>
</comment>
<gene>
    <name evidence="2" type="ORF">GCM10011333_04220</name>
</gene>
<reference evidence="2" key="2">
    <citation type="submission" date="2020-09" db="EMBL/GenBank/DDBJ databases">
        <authorList>
            <person name="Sun Q."/>
            <person name="Zhou Y."/>
        </authorList>
    </citation>
    <scope>NUCLEOTIDE SEQUENCE</scope>
    <source>
        <strain evidence="2">CGMCC 1.12785</strain>
    </source>
</reference>
<name>A0A8J2TVN7_9MICO</name>
<feature type="region of interest" description="Disordered" evidence="1">
    <location>
        <begin position="1"/>
        <end position="29"/>
    </location>
</feature>
<evidence type="ECO:0000313" key="2">
    <source>
        <dbReference type="EMBL" id="GGA04774.1"/>
    </source>
</evidence>
<evidence type="ECO:0000313" key="3">
    <source>
        <dbReference type="Proteomes" id="UP000616114"/>
    </source>
</evidence>
<reference evidence="2" key="1">
    <citation type="journal article" date="2014" name="Int. J. Syst. Evol. Microbiol.">
        <title>Complete genome sequence of Corynebacterium casei LMG S-19264T (=DSM 44701T), isolated from a smear-ripened cheese.</title>
        <authorList>
            <consortium name="US DOE Joint Genome Institute (JGI-PGF)"/>
            <person name="Walter F."/>
            <person name="Albersmeier A."/>
            <person name="Kalinowski J."/>
            <person name="Ruckert C."/>
        </authorList>
    </citation>
    <scope>NUCLEOTIDE SEQUENCE</scope>
    <source>
        <strain evidence="2">CGMCC 1.12785</strain>
    </source>
</reference>
<dbReference type="AlphaFoldDB" id="A0A8J2TVN7"/>
<proteinExistence type="predicted"/>